<protein>
    <recommendedName>
        <fullName evidence="4">UPAR/Ly6 domain-containing protein</fullName>
    </recommendedName>
</protein>
<evidence type="ECO:0008006" key="4">
    <source>
        <dbReference type="Google" id="ProtNLM"/>
    </source>
</evidence>
<accession>A0A4U5P0L1</accession>
<dbReference type="AlphaFoldDB" id="A0A4U5P0L1"/>
<evidence type="ECO:0000313" key="2">
    <source>
        <dbReference type="EMBL" id="TKR89231.1"/>
    </source>
</evidence>
<reference evidence="2 3" key="1">
    <citation type="journal article" date="2015" name="Genome Biol.">
        <title>Comparative genomics of Steinernema reveals deeply conserved gene regulatory networks.</title>
        <authorList>
            <person name="Dillman A.R."/>
            <person name="Macchietto M."/>
            <person name="Porter C.F."/>
            <person name="Rogers A."/>
            <person name="Williams B."/>
            <person name="Antoshechkin I."/>
            <person name="Lee M.M."/>
            <person name="Goodwin Z."/>
            <person name="Lu X."/>
            <person name="Lewis E.E."/>
            <person name="Goodrich-Blair H."/>
            <person name="Stock S.P."/>
            <person name="Adams B.J."/>
            <person name="Sternberg P.W."/>
            <person name="Mortazavi A."/>
        </authorList>
    </citation>
    <scope>NUCLEOTIDE SEQUENCE [LARGE SCALE GENOMIC DNA]</scope>
    <source>
        <strain evidence="2 3">ALL</strain>
    </source>
</reference>
<feature type="signal peptide" evidence="1">
    <location>
        <begin position="1"/>
        <end position="19"/>
    </location>
</feature>
<keyword evidence="1" id="KW-0732">Signal</keyword>
<reference evidence="2 3" key="2">
    <citation type="journal article" date="2019" name="G3 (Bethesda)">
        <title>Hybrid Assembly of the Genome of the Entomopathogenic Nematode Steinernema carpocapsae Identifies the X-Chromosome.</title>
        <authorList>
            <person name="Serra L."/>
            <person name="Macchietto M."/>
            <person name="Macias-Munoz A."/>
            <person name="McGill C.J."/>
            <person name="Rodriguez I.M."/>
            <person name="Rodriguez B."/>
            <person name="Murad R."/>
            <person name="Mortazavi A."/>
        </authorList>
    </citation>
    <scope>NUCLEOTIDE SEQUENCE [LARGE SCALE GENOMIC DNA]</scope>
    <source>
        <strain evidence="2 3">ALL</strain>
    </source>
</reference>
<evidence type="ECO:0000256" key="1">
    <source>
        <dbReference type="SAM" id="SignalP"/>
    </source>
</evidence>
<sequence>MPGPLFSLALCLLFNPSCSIKCHCTRCRHQTCDGEFCYIYKEVTKIGPQIVLRTQTCSQDSWWLDIPKYNGYKPIYTDGNNEIGVKSSMVCFTDLCNSDEQIDEHRNGVGNMGSSVCAVLVMAIINL</sequence>
<dbReference type="EMBL" id="AZBU02000003">
    <property type="protein sequence ID" value="TKR89231.1"/>
    <property type="molecule type" value="Genomic_DNA"/>
</dbReference>
<organism evidence="2 3">
    <name type="scientific">Steinernema carpocapsae</name>
    <name type="common">Entomopathogenic nematode</name>
    <dbReference type="NCBI Taxonomy" id="34508"/>
    <lineage>
        <taxon>Eukaryota</taxon>
        <taxon>Metazoa</taxon>
        <taxon>Ecdysozoa</taxon>
        <taxon>Nematoda</taxon>
        <taxon>Chromadorea</taxon>
        <taxon>Rhabditida</taxon>
        <taxon>Tylenchina</taxon>
        <taxon>Panagrolaimomorpha</taxon>
        <taxon>Strongyloidoidea</taxon>
        <taxon>Steinernematidae</taxon>
        <taxon>Steinernema</taxon>
    </lineage>
</organism>
<proteinExistence type="predicted"/>
<gene>
    <name evidence="2" type="ORF">L596_013367</name>
</gene>
<evidence type="ECO:0000313" key="3">
    <source>
        <dbReference type="Proteomes" id="UP000298663"/>
    </source>
</evidence>
<feature type="chain" id="PRO_5020690685" description="UPAR/Ly6 domain-containing protein" evidence="1">
    <location>
        <begin position="20"/>
        <end position="127"/>
    </location>
</feature>
<name>A0A4U5P0L1_STECR</name>
<dbReference type="Proteomes" id="UP000298663">
    <property type="component" value="Unassembled WGS sequence"/>
</dbReference>
<keyword evidence="3" id="KW-1185">Reference proteome</keyword>
<comment type="caution">
    <text evidence="2">The sequence shown here is derived from an EMBL/GenBank/DDBJ whole genome shotgun (WGS) entry which is preliminary data.</text>
</comment>